<gene>
    <name evidence="1" type="ORF">HMPREF0731_3377</name>
</gene>
<name>D5RQL5_9PROT</name>
<dbReference type="EMBL" id="ADVL01000671">
    <property type="protein sequence ID" value="EFH10398.1"/>
    <property type="molecule type" value="Genomic_DNA"/>
</dbReference>
<proteinExistence type="predicted"/>
<keyword evidence="2" id="KW-1185">Reference proteome</keyword>
<dbReference type="HOGENOM" id="CLU_3295776_0_0_5"/>
<accession>D5RQL5</accession>
<protein>
    <submittedName>
        <fullName evidence="1">Uncharacterized protein</fullName>
    </submittedName>
</protein>
<sequence length="40" mass="4507">MLVESMRFGRESTQYLRAIRPATPLPRALFAGRLKAMPSS</sequence>
<organism evidence="1 2">
    <name type="scientific">Pseudoroseomonas cervicalis ATCC 49957</name>
    <dbReference type="NCBI Taxonomy" id="525371"/>
    <lineage>
        <taxon>Bacteria</taxon>
        <taxon>Pseudomonadati</taxon>
        <taxon>Pseudomonadota</taxon>
        <taxon>Alphaproteobacteria</taxon>
        <taxon>Acetobacterales</taxon>
        <taxon>Roseomonadaceae</taxon>
        <taxon>Roseomonas</taxon>
    </lineage>
</organism>
<dbReference type="Proteomes" id="UP000005324">
    <property type="component" value="Unassembled WGS sequence"/>
</dbReference>
<evidence type="ECO:0000313" key="1">
    <source>
        <dbReference type="EMBL" id="EFH10398.1"/>
    </source>
</evidence>
<evidence type="ECO:0000313" key="2">
    <source>
        <dbReference type="Proteomes" id="UP000005324"/>
    </source>
</evidence>
<comment type="caution">
    <text evidence="1">The sequence shown here is derived from an EMBL/GenBank/DDBJ whole genome shotgun (WGS) entry which is preliminary data.</text>
</comment>
<dbReference type="AlphaFoldDB" id="D5RQL5"/>
<reference evidence="1 2" key="1">
    <citation type="submission" date="2010-04" db="EMBL/GenBank/DDBJ databases">
        <authorList>
            <person name="Qin X."/>
            <person name="Bachman B."/>
            <person name="Battles P."/>
            <person name="Bell A."/>
            <person name="Bess C."/>
            <person name="Bickham C."/>
            <person name="Chaboub L."/>
            <person name="Chen D."/>
            <person name="Coyle M."/>
            <person name="Deiros D.R."/>
            <person name="Dinh H."/>
            <person name="Forbes L."/>
            <person name="Fowler G."/>
            <person name="Francisco L."/>
            <person name="Fu Q."/>
            <person name="Gubbala S."/>
            <person name="Hale W."/>
            <person name="Han Y."/>
            <person name="Hemphill L."/>
            <person name="Highlander S.K."/>
            <person name="Hirani K."/>
            <person name="Hogues M."/>
            <person name="Jackson L."/>
            <person name="Jakkamsetti A."/>
            <person name="Javaid M."/>
            <person name="Jiang H."/>
            <person name="Korchina V."/>
            <person name="Kovar C."/>
            <person name="Lara F."/>
            <person name="Lee S."/>
            <person name="Mata R."/>
            <person name="Mathew T."/>
            <person name="Moen C."/>
            <person name="Morales K."/>
            <person name="Munidasa M."/>
            <person name="Nazareth L."/>
            <person name="Ngo R."/>
            <person name="Nguyen L."/>
            <person name="Okwuonu G."/>
            <person name="Ongeri F."/>
            <person name="Patil S."/>
            <person name="Petrosino J."/>
            <person name="Pham C."/>
            <person name="Pham P."/>
            <person name="Pu L.-L."/>
            <person name="Puazo M."/>
            <person name="Raj R."/>
            <person name="Reid J."/>
            <person name="Rouhana J."/>
            <person name="Saada N."/>
            <person name="Shang Y."/>
            <person name="Simmons D."/>
            <person name="Thornton R."/>
            <person name="Warren J."/>
            <person name="Weissenberger G."/>
            <person name="Zhang J."/>
            <person name="Zhang L."/>
            <person name="Zhou C."/>
            <person name="Zhu D."/>
            <person name="Muzny D."/>
            <person name="Worley K."/>
            <person name="Gibbs R."/>
        </authorList>
    </citation>
    <scope>NUCLEOTIDE SEQUENCE [LARGE SCALE GENOMIC DNA]</scope>
    <source>
        <strain evidence="1 2">ATCC 49957</strain>
    </source>
</reference>